<gene>
    <name evidence="2" type="ORF">ABZ921_25810</name>
</gene>
<name>A0ABV3BSS4_9ACTN</name>
<reference evidence="2 3" key="1">
    <citation type="submission" date="2024-06" db="EMBL/GenBank/DDBJ databases">
        <title>The Natural Products Discovery Center: Release of the First 8490 Sequenced Strains for Exploring Actinobacteria Biosynthetic Diversity.</title>
        <authorList>
            <person name="Kalkreuter E."/>
            <person name="Kautsar S.A."/>
            <person name="Yang D."/>
            <person name="Bader C.D."/>
            <person name="Teijaro C.N."/>
            <person name="Fluegel L."/>
            <person name="Davis C.M."/>
            <person name="Simpson J.R."/>
            <person name="Lauterbach L."/>
            <person name="Steele A.D."/>
            <person name="Gui C."/>
            <person name="Meng S."/>
            <person name="Li G."/>
            <person name="Viehrig K."/>
            <person name="Ye F."/>
            <person name="Su P."/>
            <person name="Kiefer A.F."/>
            <person name="Nichols A."/>
            <person name="Cepeda A.J."/>
            <person name="Yan W."/>
            <person name="Fan B."/>
            <person name="Jiang Y."/>
            <person name="Adhikari A."/>
            <person name="Zheng C.-J."/>
            <person name="Schuster L."/>
            <person name="Cowan T.M."/>
            <person name="Smanski M.J."/>
            <person name="Chevrette M.G."/>
            <person name="De Carvalho L.P.S."/>
            <person name="Shen B."/>
        </authorList>
    </citation>
    <scope>NUCLEOTIDE SEQUENCE [LARGE SCALE GENOMIC DNA]</scope>
    <source>
        <strain evidence="2 3">NPDC046838</strain>
    </source>
</reference>
<keyword evidence="1" id="KW-1133">Transmembrane helix</keyword>
<feature type="transmembrane region" description="Helical" evidence="1">
    <location>
        <begin position="36"/>
        <end position="58"/>
    </location>
</feature>
<keyword evidence="3" id="KW-1185">Reference proteome</keyword>
<evidence type="ECO:0000313" key="3">
    <source>
        <dbReference type="Proteomes" id="UP001551176"/>
    </source>
</evidence>
<keyword evidence="1" id="KW-0472">Membrane</keyword>
<dbReference type="RefSeq" id="WP_359353144.1">
    <property type="nucleotide sequence ID" value="NZ_JBEYXV010000013.1"/>
</dbReference>
<evidence type="ECO:0008006" key="4">
    <source>
        <dbReference type="Google" id="ProtNLM"/>
    </source>
</evidence>
<accession>A0ABV3BSS4</accession>
<dbReference type="Proteomes" id="UP001551176">
    <property type="component" value="Unassembled WGS sequence"/>
</dbReference>
<evidence type="ECO:0000256" key="1">
    <source>
        <dbReference type="SAM" id="Phobius"/>
    </source>
</evidence>
<keyword evidence="1" id="KW-0812">Transmembrane</keyword>
<dbReference type="EMBL" id="JBEYXV010000013">
    <property type="protein sequence ID" value="MEU6824061.1"/>
    <property type="molecule type" value="Genomic_DNA"/>
</dbReference>
<organism evidence="2 3">
    <name type="scientific">Streptomyces atriruber</name>
    <dbReference type="NCBI Taxonomy" id="545121"/>
    <lineage>
        <taxon>Bacteria</taxon>
        <taxon>Bacillati</taxon>
        <taxon>Actinomycetota</taxon>
        <taxon>Actinomycetes</taxon>
        <taxon>Kitasatosporales</taxon>
        <taxon>Streptomycetaceae</taxon>
        <taxon>Streptomyces</taxon>
    </lineage>
</organism>
<evidence type="ECO:0000313" key="2">
    <source>
        <dbReference type="EMBL" id="MEU6824061.1"/>
    </source>
</evidence>
<proteinExistence type="predicted"/>
<comment type="caution">
    <text evidence="2">The sequence shown here is derived from an EMBL/GenBank/DDBJ whole genome shotgun (WGS) entry which is preliminary data.</text>
</comment>
<sequence>MRTAVIISKAILTTLGTWLVPVLAIAAPTLLPARWEYYLISPASVALWMLAMLLGPVVTCWKLRAWIRTVPGDGRGLREQ</sequence>
<protein>
    <recommendedName>
        <fullName evidence="4">DUF3311 domain-containing protein</fullName>
    </recommendedName>
</protein>